<dbReference type="STRING" id="163359.A9R16_08055"/>
<dbReference type="GO" id="GO:0043565">
    <property type="term" value="F:sequence-specific DNA binding"/>
    <property type="evidence" value="ECO:0007669"/>
    <property type="project" value="InterPro"/>
</dbReference>
<dbReference type="PANTHER" id="PTHR47918:SF1">
    <property type="entry name" value="DNA-BINDING PROTEIN FIS"/>
    <property type="match status" value="1"/>
</dbReference>
<evidence type="ECO:0000313" key="2">
    <source>
        <dbReference type="EMBL" id="RCN58303.1"/>
    </source>
</evidence>
<dbReference type="InterPro" id="IPR002197">
    <property type="entry name" value="HTH_Fis"/>
</dbReference>
<dbReference type="InterPro" id="IPR050207">
    <property type="entry name" value="Trans_regulatory_Fis"/>
</dbReference>
<evidence type="ECO:0000259" key="1">
    <source>
        <dbReference type="Pfam" id="PF02954"/>
    </source>
</evidence>
<sequence>MSEDRPARAGQGPLAGCVRLAVERYFQDLNGQCPGTSLYETVIGEVEAPLIETVMRHVGHNQCQAAKILGINRNTLRKKLLCYGLVERPEPLPPTQGNELS</sequence>
<dbReference type="InterPro" id="IPR009057">
    <property type="entry name" value="Homeodomain-like_sf"/>
</dbReference>
<reference evidence="2 3" key="1">
    <citation type="submission" date="2018-02" db="EMBL/GenBank/DDBJ databases">
        <title>Insights into the biology of acidophilic members of the Acidiferrobacteraceae family derived from comparative genomic analyses.</title>
        <authorList>
            <person name="Issotta F."/>
            <person name="Thyssen C."/>
            <person name="Mena C."/>
            <person name="Moya A."/>
            <person name="Bellenberg S."/>
            <person name="Sproer C."/>
            <person name="Covarrubias P.C."/>
            <person name="Sand W."/>
            <person name="Quatrini R."/>
            <person name="Vera M."/>
        </authorList>
    </citation>
    <scope>NUCLEOTIDE SEQUENCE [LARGE SCALE GENOMIC DNA]</scope>
    <source>
        <strain evidence="3">m-1</strain>
    </source>
</reference>
<dbReference type="OrthoDB" id="9802388at2"/>
<dbReference type="SUPFAM" id="SSF46689">
    <property type="entry name" value="Homeodomain-like"/>
    <property type="match status" value="1"/>
</dbReference>
<dbReference type="Proteomes" id="UP000253250">
    <property type="component" value="Unassembled WGS sequence"/>
</dbReference>
<feature type="domain" description="DNA binding HTH" evidence="1">
    <location>
        <begin position="44"/>
        <end position="80"/>
    </location>
</feature>
<protein>
    <recommendedName>
        <fullName evidence="1">DNA binding HTH domain-containing protein</fullName>
    </recommendedName>
</protein>
<evidence type="ECO:0000313" key="3">
    <source>
        <dbReference type="Proteomes" id="UP000253250"/>
    </source>
</evidence>
<dbReference type="RefSeq" id="WP_065969021.1">
    <property type="nucleotide sequence ID" value="NZ_CP080624.1"/>
</dbReference>
<comment type="caution">
    <text evidence="2">The sequence shown here is derived from an EMBL/GenBank/DDBJ whole genome shotgun (WGS) entry which is preliminary data.</text>
</comment>
<dbReference type="PANTHER" id="PTHR47918">
    <property type="entry name" value="DNA-BINDING PROTEIN FIS"/>
    <property type="match status" value="1"/>
</dbReference>
<dbReference type="Pfam" id="PF02954">
    <property type="entry name" value="HTH_8"/>
    <property type="match status" value="1"/>
</dbReference>
<dbReference type="PRINTS" id="PR01590">
    <property type="entry name" value="HTHFIS"/>
</dbReference>
<dbReference type="EMBL" id="PSYR01000001">
    <property type="protein sequence ID" value="RCN58303.1"/>
    <property type="molecule type" value="Genomic_DNA"/>
</dbReference>
<dbReference type="AlphaFoldDB" id="A0A1C2G3P6"/>
<proteinExistence type="predicted"/>
<accession>A0A1C2G3P6</accession>
<organism evidence="2 3">
    <name type="scientific">Acidiferrobacter thiooxydans</name>
    <dbReference type="NCBI Taxonomy" id="163359"/>
    <lineage>
        <taxon>Bacteria</taxon>
        <taxon>Pseudomonadati</taxon>
        <taxon>Pseudomonadota</taxon>
        <taxon>Gammaproteobacteria</taxon>
        <taxon>Acidiferrobacterales</taxon>
        <taxon>Acidiferrobacteraceae</taxon>
        <taxon>Acidiferrobacter</taxon>
    </lineage>
</organism>
<keyword evidence="3" id="KW-1185">Reference proteome</keyword>
<gene>
    <name evidence="2" type="ORF">C4900_00430</name>
</gene>
<dbReference type="Gene3D" id="1.10.10.60">
    <property type="entry name" value="Homeodomain-like"/>
    <property type="match status" value="1"/>
</dbReference>
<name>A0A1C2G3P6_9GAMM</name>